<dbReference type="Proteomes" id="UP000653305">
    <property type="component" value="Unassembled WGS sequence"/>
</dbReference>
<evidence type="ECO:0000313" key="3">
    <source>
        <dbReference type="Proteomes" id="UP000653305"/>
    </source>
</evidence>
<name>A0A830CRW1_9LAMI</name>
<organism evidence="2 3">
    <name type="scientific">Phtheirospermum japonicum</name>
    <dbReference type="NCBI Taxonomy" id="374723"/>
    <lineage>
        <taxon>Eukaryota</taxon>
        <taxon>Viridiplantae</taxon>
        <taxon>Streptophyta</taxon>
        <taxon>Embryophyta</taxon>
        <taxon>Tracheophyta</taxon>
        <taxon>Spermatophyta</taxon>
        <taxon>Magnoliopsida</taxon>
        <taxon>eudicotyledons</taxon>
        <taxon>Gunneridae</taxon>
        <taxon>Pentapetalae</taxon>
        <taxon>asterids</taxon>
        <taxon>lamiids</taxon>
        <taxon>Lamiales</taxon>
        <taxon>Orobanchaceae</taxon>
        <taxon>Orobanchaceae incertae sedis</taxon>
        <taxon>Phtheirospermum</taxon>
    </lineage>
</organism>
<evidence type="ECO:0000313" key="2">
    <source>
        <dbReference type="EMBL" id="GFQ03308.1"/>
    </source>
</evidence>
<feature type="compositionally biased region" description="Basic and acidic residues" evidence="1">
    <location>
        <begin position="1"/>
        <end position="16"/>
    </location>
</feature>
<proteinExistence type="predicted"/>
<dbReference type="OrthoDB" id="653466at2759"/>
<evidence type="ECO:0000256" key="1">
    <source>
        <dbReference type="SAM" id="MobiDB-lite"/>
    </source>
</evidence>
<dbReference type="AlphaFoldDB" id="A0A830CRW1"/>
<sequence>MRFCYCRDRQSERPDSAVKPPPTTSCAAVPRKFDWVATRLLSGVMAAFFTSLERCSCINIATKDDVVDDDGGTLPLIPGDVIYPASDVSFTDNRGD</sequence>
<reference evidence="2" key="1">
    <citation type="submission" date="2020-07" db="EMBL/GenBank/DDBJ databases">
        <title>Ethylene signaling mediates host invasion by parasitic plants.</title>
        <authorList>
            <person name="Yoshida S."/>
        </authorList>
    </citation>
    <scope>NUCLEOTIDE SEQUENCE</scope>
    <source>
        <strain evidence="2">Okayama</strain>
    </source>
</reference>
<feature type="region of interest" description="Disordered" evidence="1">
    <location>
        <begin position="1"/>
        <end position="23"/>
    </location>
</feature>
<protein>
    <submittedName>
        <fullName evidence="2">Uncharacterized protein</fullName>
    </submittedName>
</protein>
<dbReference type="PANTHER" id="PTHR34061">
    <property type="entry name" value="PROTEIN, PUTATIVE-RELATED"/>
    <property type="match status" value="1"/>
</dbReference>
<keyword evidence="3" id="KW-1185">Reference proteome</keyword>
<dbReference type="PANTHER" id="PTHR34061:SF2">
    <property type="entry name" value="PROTEIN, PUTATIVE-RELATED"/>
    <property type="match status" value="1"/>
</dbReference>
<accession>A0A830CRW1</accession>
<gene>
    <name evidence="2" type="ORF">PHJA_002474600</name>
</gene>
<dbReference type="EMBL" id="BMAC01000816">
    <property type="protein sequence ID" value="GFQ03308.1"/>
    <property type="molecule type" value="Genomic_DNA"/>
</dbReference>
<comment type="caution">
    <text evidence="2">The sequence shown here is derived from an EMBL/GenBank/DDBJ whole genome shotgun (WGS) entry which is preliminary data.</text>
</comment>